<keyword evidence="4 6" id="KW-0472">Membrane</keyword>
<organism evidence="10 11">
    <name type="scientific">Arabidopsis suecica</name>
    <name type="common">Swedish thale-cress</name>
    <name type="synonym">Cardaminopsis suecica</name>
    <dbReference type="NCBI Taxonomy" id="45249"/>
    <lineage>
        <taxon>Eukaryota</taxon>
        <taxon>Viridiplantae</taxon>
        <taxon>Streptophyta</taxon>
        <taxon>Embryophyta</taxon>
        <taxon>Tracheophyta</taxon>
        <taxon>Spermatophyta</taxon>
        <taxon>Magnoliopsida</taxon>
        <taxon>eudicotyledons</taxon>
        <taxon>Gunneridae</taxon>
        <taxon>Pentapetalae</taxon>
        <taxon>rosids</taxon>
        <taxon>malvids</taxon>
        <taxon>Brassicales</taxon>
        <taxon>Brassicaceae</taxon>
        <taxon>Camelineae</taxon>
        <taxon>Arabidopsis</taxon>
    </lineage>
</organism>
<evidence type="ECO:0000256" key="4">
    <source>
        <dbReference type="ARBA" id="ARBA00023136"/>
    </source>
</evidence>
<feature type="region of interest" description="Disordered" evidence="5">
    <location>
        <begin position="85"/>
        <end position="140"/>
    </location>
</feature>
<dbReference type="EMBL" id="JAEFBJ010000012">
    <property type="protein sequence ID" value="KAG7547940.1"/>
    <property type="molecule type" value="Genomic_DNA"/>
</dbReference>
<keyword evidence="10" id="KW-0808">Transferase</keyword>
<keyword evidence="11" id="KW-1185">Reference proteome</keyword>
<dbReference type="Pfam" id="PF14372">
    <property type="entry name" value="hAT-like_RNase-H"/>
    <property type="match status" value="1"/>
</dbReference>
<feature type="transmembrane region" description="Helical" evidence="6">
    <location>
        <begin position="1102"/>
        <end position="1123"/>
    </location>
</feature>
<sequence length="1214" mass="135891">MIFTNLLHNFMVAPRKKGRLYGVGSVQNEASLVHVGPLPTHNDRDALLEKLAAAEARLQLQAEKINSFDAYWQYLAEKDPVFAGMYRGPSEPENGDATRTAEANETGGDQTGGTETGTATSKLQFKELDSNGKKRKGPPMAINWDKARHMVRFLKAFYDSTLAFSSSTKVTSNGCYNEICKIQSSVQSMAFSDDSDLRDMASLMKVKFDKYWEGTEKINKILIVAGVLDPRRKMVFTMLSFELIYGKGNPKCIEMKELVMDVLEKLFKIYSVRYAAYDNSNLQSSATRDGENLTQVHQDSESMEVDNIDDPFLKFMVAKKTSLEVVNELEKYLKDELHVTTENSLGLPFDLLDWWKTNSSKYPIMSLMAREILAVPVSSVASESAFSTGGRILDQYRSCLNPEMVEALVLTQDWLRASLRSEAMKSLDNLEEKNKFLDSLEEEFNPPSQTENDSPSILPLPAPVIDNSDHSLPAIHHNANSDSSHASSSSNHTQNNSPNVTVAQENVTTETAIVSVPNARPKRSAKAPTYLSDYHCSLTQMTNTLSENPIPLSQSLTLSSKKTTSPYPLSSVLSYTNFNPAYQSIVLSYSLETEPKTFKQAITSLKWTKAMDVEIQAMELNHTWSVVELPEGKNIVGCKWVYTIKYNADGTVESDLEEEIYMSLPQGYTPASGTLPPNAVCRLHKSIYGLKQASRQWYKCFSSVLLKDGFCQSPADNTLFVKIQGSSFIALLVYVDDIMIASNNDDSVIALKGVLAKAFKIKDLGPVKFFLGLEVARSSEGISVSQRKYCLDLLQDSGLLQCKPRTVPMDPKVPLNKETGVLLEDARYYRELVGRLLYLTITRPDITFAVNKLSQFVSCPTDMHLQAVHNVLKYLKSNPGQGLFYSVNTDICLNGFSDADWGTCKDTRRSVTGICVFLGNSLISWKSKKQHVASSSSTEAEYRAMAMASDEMVWLNQLLKDLRISVTTQAKLFCDNKSAMHIANNPVFHERTKHVEIDCHRTRDRIKDGFHKVLHVTTANQLADILTKPLHPGPFHSLLGPIVEAKRKHEAVQNDIRISVFWLMFQYLMLSFSDILTLGGMQEFFYREAPASMKSMSIALRWFSIAMGFFLSSLLVAIANAVSGWLGHQWLGGEDLNKSRLDLFYVLAWAFGYPFGFGSFFSGIGSIRVGGQDPFGSHATKSPFHPSYFLQSTDEKGWCLRENKRRRSWEFSGT</sequence>
<dbReference type="InterPro" id="IPR008906">
    <property type="entry name" value="HATC_C_dom"/>
</dbReference>
<evidence type="ECO:0000259" key="7">
    <source>
        <dbReference type="Pfam" id="PF05699"/>
    </source>
</evidence>
<dbReference type="InterPro" id="IPR000109">
    <property type="entry name" value="POT_fam"/>
</dbReference>
<keyword evidence="2 6" id="KW-0812">Transmembrane</keyword>
<accession>A0A8T1YPD2</accession>
<dbReference type="GO" id="GO:0003964">
    <property type="term" value="F:RNA-directed DNA polymerase activity"/>
    <property type="evidence" value="ECO:0007669"/>
    <property type="project" value="UniProtKB-KW"/>
</dbReference>
<keyword evidence="10" id="KW-0548">Nucleotidyltransferase</keyword>
<proteinExistence type="predicted"/>
<feature type="compositionally biased region" description="Low complexity" evidence="5">
    <location>
        <begin position="476"/>
        <end position="498"/>
    </location>
</feature>
<dbReference type="Proteomes" id="UP000694251">
    <property type="component" value="Chromosome 12"/>
</dbReference>
<keyword evidence="10" id="KW-0695">RNA-directed DNA polymerase</keyword>
<dbReference type="Pfam" id="PF00854">
    <property type="entry name" value="PTR2"/>
    <property type="match status" value="1"/>
</dbReference>
<feature type="compositionally biased region" description="Polar residues" evidence="5">
    <location>
        <begin position="446"/>
        <end position="455"/>
    </location>
</feature>
<evidence type="ECO:0000256" key="1">
    <source>
        <dbReference type="ARBA" id="ARBA00004141"/>
    </source>
</evidence>
<feature type="domain" description="hAT-like transposase RNase-H fold" evidence="9">
    <location>
        <begin position="165"/>
        <end position="270"/>
    </location>
</feature>
<dbReference type="InterPro" id="IPR013103">
    <property type="entry name" value="RVT_2"/>
</dbReference>
<feature type="region of interest" description="Disordered" evidence="5">
    <location>
        <begin position="442"/>
        <end position="498"/>
    </location>
</feature>
<evidence type="ECO:0000256" key="3">
    <source>
        <dbReference type="ARBA" id="ARBA00022989"/>
    </source>
</evidence>
<dbReference type="GO" id="GO:0022857">
    <property type="term" value="F:transmembrane transporter activity"/>
    <property type="evidence" value="ECO:0007669"/>
    <property type="project" value="InterPro"/>
</dbReference>
<feature type="transmembrane region" description="Helical" evidence="6">
    <location>
        <begin position="1060"/>
        <end position="1081"/>
    </location>
</feature>
<dbReference type="CDD" id="cd09272">
    <property type="entry name" value="RNase_HI_RT_Ty1"/>
    <property type="match status" value="1"/>
</dbReference>
<evidence type="ECO:0000256" key="2">
    <source>
        <dbReference type="ARBA" id="ARBA00022692"/>
    </source>
</evidence>
<dbReference type="GO" id="GO:0003677">
    <property type="term" value="F:DNA binding"/>
    <property type="evidence" value="ECO:0007669"/>
    <property type="project" value="InterPro"/>
</dbReference>
<name>A0A8T1YPD2_ARASU</name>
<comment type="subcellular location">
    <subcellularLocation>
        <location evidence="1">Membrane</location>
        <topology evidence="1">Multi-pass membrane protein</topology>
    </subcellularLocation>
</comment>
<dbReference type="OrthoDB" id="414945at2759"/>
<dbReference type="AlphaFoldDB" id="A0A8T1YPD2"/>
<evidence type="ECO:0000256" key="5">
    <source>
        <dbReference type="SAM" id="MobiDB-lite"/>
    </source>
</evidence>
<dbReference type="Pfam" id="PF07727">
    <property type="entry name" value="RVT_2"/>
    <property type="match status" value="1"/>
</dbReference>
<evidence type="ECO:0000313" key="10">
    <source>
        <dbReference type="EMBL" id="KAG7547940.1"/>
    </source>
</evidence>
<gene>
    <name evidence="10" type="ORF">ISN44_As12g031450</name>
</gene>
<dbReference type="InterPro" id="IPR025525">
    <property type="entry name" value="hAT-like_transposase_RNase-H"/>
</dbReference>
<evidence type="ECO:0000259" key="8">
    <source>
        <dbReference type="Pfam" id="PF07727"/>
    </source>
</evidence>
<dbReference type="PANTHER" id="PTHR11439:SF463">
    <property type="entry name" value="REVERSE TRANSCRIPTASE TY1_COPIA-TYPE DOMAIN-CONTAINING PROTEIN"/>
    <property type="match status" value="1"/>
</dbReference>
<reference evidence="10 11" key="1">
    <citation type="submission" date="2020-12" db="EMBL/GenBank/DDBJ databases">
        <title>Concerted genomic and epigenomic changes stabilize Arabidopsis allopolyploids.</title>
        <authorList>
            <person name="Chen Z."/>
        </authorList>
    </citation>
    <scope>NUCLEOTIDE SEQUENCE [LARGE SCALE GENOMIC DNA]</scope>
    <source>
        <strain evidence="10">As9502</strain>
        <tissue evidence="10">Leaf</tissue>
    </source>
</reference>
<keyword evidence="3 6" id="KW-1133">Transmembrane helix</keyword>
<feature type="domain" description="Reverse transcriptase Ty1/copia-type" evidence="8">
    <location>
        <begin position="653"/>
        <end position="809"/>
    </location>
</feature>
<dbReference type="PANTHER" id="PTHR11439">
    <property type="entry name" value="GAG-POL-RELATED RETROTRANSPOSON"/>
    <property type="match status" value="1"/>
</dbReference>
<evidence type="ECO:0000313" key="11">
    <source>
        <dbReference type="Proteomes" id="UP000694251"/>
    </source>
</evidence>
<evidence type="ECO:0000259" key="9">
    <source>
        <dbReference type="Pfam" id="PF14372"/>
    </source>
</evidence>
<feature type="transmembrane region" description="Helical" evidence="6">
    <location>
        <begin position="1143"/>
        <end position="1164"/>
    </location>
</feature>
<feature type="domain" description="HAT C-terminal dimerisation" evidence="7">
    <location>
        <begin position="328"/>
        <end position="415"/>
    </location>
</feature>
<dbReference type="GO" id="GO:0046983">
    <property type="term" value="F:protein dimerization activity"/>
    <property type="evidence" value="ECO:0007669"/>
    <property type="project" value="InterPro"/>
</dbReference>
<comment type="caution">
    <text evidence="10">The sequence shown here is derived from an EMBL/GenBank/DDBJ whole genome shotgun (WGS) entry which is preliminary data.</text>
</comment>
<dbReference type="GO" id="GO:0016020">
    <property type="term" value="C:membrane"/>
    <property type="evidence" value="ECO:0007669"/>
    <property type="project" value="UniProtKB-SubCell"/>
</dbReference>
<dbReference type="Pfam" id="PF05699">
    <property type="entry name" value="Dimer_Tnp_hAT"/>
    <property type="match status" value="1"/>
</dbReference>
<protein>
    <submittedName>
        <fullName evidence="10">Reverse transcriptase RNA-dependent DNA polymerase</fullName>
    </submittedName>
</protein>
<evidence type="ECO:0000256" key="6">
    <source>
        <dbReference type="SAM" id="Phobius"/>
    </source>
</evidence>